<dbReference type="EMBL" id="JAQIZZ010000005">
    <property type="protein sequence ID" value="KAJ5540951.1"/>
    <property type="molecule type" value="Genomic_DNA"/>
</dbReference>
<proteinExistence type="predicted"/>
<protein>
    <submittedName>
        <fullName evidence="2">Uncharacterized protein</fullName>
    </submittedName>
</protein>
<evidence type="ECO:0000256" key="1">
    <source>
        <dbReference type="SAM" id="MobiDB-lite"/>
    </source>
</evidence>
<dbReference type="Proteomes" id="UP001220324">
    <property type="component" value="Unassembled WGS sequence"/>
</dbReference>
<organism evidence="2 3">
    <name type="scientific">Penicillium frequentans</name>
    <dbReference type="NCBI Taxonomy" id="3151616"/>
    <lineage>
        <taxon>Eukaryota</taxon>
        <taxon>Fungi</taxon>
        <taxon>Dikarya</taxon>
        <taxon>Ascomycota</taxon>
        <taxon>Pezizomycotina</taxon>
        <taxon>Eurotiomycetes</taxon>
        <taxon>Eurotiomycetidae</taxon>
        <taxon>Eurotiales</taxon>
        <taxon>Aspergillaceae</taxon>
        <taxon>Penicillium</taxon>
    </lineage>
</organism>
<comment type="caution">
    <text evidence="2">The sequence shown here is derived from an EMBL/GenBank/DDBJ whole genome shotgun (WGS) entry which is preliminary data.</text>
</comment>
<evidence type="ECO:0000313" key="3">
    <source>
        <dbReference type="Proteomes" id="UP001220324"/>
    </source>
</evidence>
<gene>
    <name evidence="2" type="ORF">N7494_006027</name>
</gene>
<keyword evidence="3" id="KW-1185">Reference proteome</keyword>
<feature type="region of interest" description="Disordered" evidence="1">
    <location>
        <begin position="45"/>
        <end position="88"/>
    </location>
</feature>
<sequence length="283" mass="31259">MFTGTPRHRPKMKYVVKADFPYEWYWQGKPLRAGYNRGEHIMPQPVGIAPRRAPRDPSPATRHTCPRCGREYEQLGPPTPSSSGDTERNTVRLTPFCACFIEELEPPSVRRCTCIHCRTATPTATVHHATVPPTQATRTVTAAPAPAHCHPDCPTASPRIVYCLSCQEYHHVCQHTAVPIPGAQNPAGAPTPTPRARPQQPQPRCQCPQCVAAAAAAAEAEAETRHHVHRHLDDRRFENYISPNVTDDTASVSSVDIGPRSDRGMEEVRNGHLVLAIPVEFTE</sequence>
<name>A0AAD6CVJ1_9EURO</name>
<accession>A0AAD6CVJ1</accession>
<dbReference type="AlphaFoldDB" id="A0AAD6CVJ1"/>
<reference evidence="2 3" key="1">
    <citation type="journal article" date="2023" name="IMA Fungus">
        <title>Comparative genomic study of the Penicillium genus elucidates a diverse pangenome and 15 lateral gene transfer events.</title>
        <authorList>
            <person name="Petersen C."/>
            <person name="Sorensen T."/>
            <person name="Nielsen M.R."/>
            <person name="Sondergaard T.E."/>
            <person name="Sorensen J.L."/>
            <person name="Fitzpatrick D.A."/>
            <person name="Frisvad J.C."/>
            <person name="Nielsen K.L."/>
        </authorList>
    </citation>
    <scope>NUCLEOTIDE SEQUENCE [LARGE SCALE GENOMIC DNA]</scope>
    <source>
        <strain evidence="2 3">IBT 35679</strain>
    </source>
</reference>
<evidence type="ECO:0000313" key="2">
    <source>
        <dbReference type="EMBL" id="KAJ5540951.1"/>
    </source>
</evidence>